<evidence type="ECO:0000256" key="2">
    <source>
        <dbReference type="ARBA" id="ARBA00023002"/>
    </source>
</evidence>
<dbReference type="EMBL" id="BQXS01013869">
    <property type="protein sequence ID" value="GKT29896.1"/>
    <property type="molecule type" value="Genomic_DNA"/>
</dbReference>
<protein>
    <submittedName>
        <fullName evidence="4">Short-chain dehydrogenase/reductase SDR like protein</fullName>
    </submittedName>
</protein>
<organism evidence="4 5">
    <name type="scientific">Aduncisulcus paluster</name>
    <dbReference type="NCBI Taxonomy" id="2918883"/>
    <lineage>
        <taxon>Eukaryota</taxon>
        <taxon>Metamonada</taxon>
        <taxon>Carpediemonas-like organisms</taxon>
        <taxon>Aduncisulcus</taxon>
    </lineage>
</organism>
<dbReference type="InterPro" id="IPR036291">
    <property type="entry name" value="NAD(P)-bd_dom_sf"/>
</dbReference>
<dbReference type="SUPFAM" id="SSF51735">
    <property type="entry name" value="NAD(P)-binding Rossmann-fold domains"/>
    <property type="match status" value="1"/>
</dbReference>
<proteinExistence type="inferred from homology"/>
<evidence type="ECO:0000256" key="3">
    <source>
        <dbReference type="RuleBase" id="RU000363"/>
    </source>
</evidence>
<sequence>MKDLEYCRVLVTGASRGIGKQISLDFSEKKAHLILTGTKSSTLEKIKSECLAKGASSVQMVVVDFLTDSLDPVASACKEGLDIFVCNAGIYKPGLLCTGSSDTKEKRIYETIKVNLTIPMVLSSLISPIIIKSQKIRERSHLENIGALIFINSTSTFWPSPQESAYVASKAGLLGFSDSIFPELREKGIKVCSIHPSYVKTDITSDMCKYGGLDSKKILTPKDVSDSVLWACSTSNTCCPSMIKLETQKTP</sequence>
<comment type="similarity">
    <text evidence="1 3">Belongs to the short-chain dehydrogenases/reductases (SDR) family.</text>
</comment>
<dbReference type="Proteomes" id="UP001057375">
    <property type="component" value="Unassembled WGS sequence"/>
</dbReference>
<dbReference type="PANTHER" id="PTHR44196">
    <property type="entry name" value="DEHYDROGENASE/REDUCTASE SDR FAMILY MEMBER 7B"/>
    <property type="match status" value="1"/>
</dbReference>
<dbReference type="Pfam" id="PF00106">
    <property type="entry name" value="adh_short"/>
    <property type="match status" value="1"/>
</dbReference>
<dbReference type="PRINTS" id="PR00081">
    <property type="entry name" value="GDHRDH"/>
</dbReference>
<evidence type="ECO:0000313" key="4">
    <source>
        <dbReference type="EMBL" id="GKT29896.1"/>
    </source>
</evidence>
<keyword evidence="2" id="KW-0560">Oxidoreductase</keyword>
<gene>
    <name evidence="4" type="ORF">ADUPG1_014263</name>
</gene>
<dbReference type="Gene3D" id="3.40.50.720">
    <property type="entry name" value="NAD(P)-binding Rossmann-like Domain"/>
    <property type="match status" value="1"/>
</dbReference>
<dbReference type="InterPro" id="IPR002347">
    <property type="entry name" value="SDR_fam"/>
</dbReference>
<name>A0ABQ5KD96_9EUKA</name>
<dbReference type="CDD" id="cd05233">
    <property type="entry name" value="SDR_c"/>
    <property type="match status" value="1"/>
</dbReference>
<comment type="caution">
    <text evidence="4">The sequence shown here is derived from an EMBL/GenBank/DDBJ whole genome shotgun (WGS) entry which is preliminary data.</text>
</comment>
<evidence type="ECO:0000313" key="5">
    <source>
        <dbReference type="Proteomes" id="UP001057375"/>
    </source>
</evidence>
<evidence type="ECO:0000256" key="1">
    <source>
        <dbReference type="ARBA" id="ARBA00006484"/>
    </source>
</evidence>
<dbReference type="PANTHER" id="PTHR44196:SF1">
    <property type="entry name" value="DEHYDROGENASE_REDUCTASE SDR FAMILY MEMBER 7B"/>
    <property type="match status" value="1"/>
</dbReference>
<reference evidence="4" key="1">
    <citation type="submission" date="2022-03" db="EMBL/GenBank/DDBJ databases">
        <title>Draft genome sequence of Aduncisulcus paluster, a free-living microaerophilic Fornicata.</title>
        <authorList>
            <person name="Yuyama I."/>
            <person name="Kume K."/>
            <person name="Tamura T."/>
            <person name="Inagaki Y."/>
            <person name="Hashimoto T."/>
        </authorList>
    </citation>
    <scope>NUCLEOTIDE SEQUENCE</scope>
    <source>
        <strain evidence="4">NY0171</strain>
    </source>
</reference>
<keyword evidence="5" id="KW-1185">Reference proteome</keyword>
<dbReference type="PRINTS" id="PR00080">
    <property type="entry name" value="SDRFAMILY"/>
</dbReference>
<accession>A0ABQ5KD96</accession>